<dbReference type="InterPro" id="IPR002549">
    <property type="entry name" value="AI-2E-like"/>
</dbReference>
<keyword evidence="3" id="KW-0813">Transport</keyword>
<comment type="subcellular location">
    <subcellularLocation>
        <location evidence="1">Cell membrane</location>
        <topology evidence="1">Multi-pass membrane protein</topology>
    </subcellularLocation>
</comment>
<feature type="transmembrane region" description="Helical" evidence="8">
    <location>
        <begin position="61"/>
        <end position="86"/>
    </location>
</feature>
<keyword evidence="6 8" id="KW-1133">Transmembrane helix</keyword>
<evidence type="ECO:0000256" key="8">
    <source>
        <dbReference type="SAM" id="Phobius"/>
    </source>
</evidence>
<dbReference type="GO" id="GO:0005886">
    <property type="term" value="C:plasma membrane"/>
    <property type="evidence" value="ECO:0007669"/>
    <property type="project" value="UniProtKB-SubCell"/>
</dbReference>
<comment type="caution">
    <text evidence="9">The sequence shown here is derived from an EMBL/GenBank/DDBJ whole genome shotgun (WGS) entry which is preliminary data.</text>
</comment>
<evidence type="ECO:0000313" key="9">
    <source>
        <dbReference type="EMBL" id="PIU03972.1"/>
    </source>
</evidence>
<organism evidence="9 10">
    <name type="scientific">Candidatus Shapirobacteria bacterium CG08_land_8_20_14_0_20_39_18</name>
    <dbReference type="NCBI Taxonomy" id="1974883"/>
    <lineage>
        <taxon>Bacteria</taxon>
        <taxon>Candidatus Shapironibacteriota</taxon>
    </lineage>
</organism>
<reference evidence="10" key="1">
    <citation type="submission" date="2017-09" db="EMBL/GenBank/DDBJ databases">
        <title>Depth-based differentiation of microbial function through sediment-hosted aquifers and enrichment of novel symbionts in the deep terrestrial subsurface.</title>
        <authorList>
            <person name="Probst A.J."/>
            <person name="Ladd B."/>
            <person name="Jarett J.K."/>
            <person name="Geller-Mcgrath D.E."/>
            <person name="Sieber C.M.K."/>
            <person name="Emerson J.B."/>
            <person name="Anantharaman K."/>
            <person name="Thomas B.C."/>
            <person name="Malmstrom R."/>
            <person name="Stieglmeier M."/>
            <person name="Klingl A."/>
            <person name="Woyke T."/>
            <person name="Ryan C.M."/>
            <person name="Banfield J.F."/>
        </authorList>
    </citation>
    <scope>NUCLEOTIDE SEQUENCE [LARGE SCALE GENOMIC DNA]</scope>
</reference>
<evidence type="ECO:0008006" key="11">
    <source>
        <dbReference type="Google" id="ProtNLM"/>
    </source>
</evidence>
<gene>
    <name evidence="9" type="ORF">COT44_00395</name>
</gene>
<keyword evidence="7 8" id="KW-0472">Membrane</keyword>
<evidence type="ECO:0000256" key="2">
    <source>
        <dbReference type="ARBA" id="ARBA00009773"/>
    </source>
</evidence>
<dbReference type="PANTHER" id="PTHR21716">
    <property type="entry name" value="TRANSMEMBRANE PROTEIN"/>
    <property type="match status" value="1"/>
</dbReference>
<evidence type="ECO:0000256" key="5">
    <source>
        <dbReference type="ARBA" id="ARBA00022692"/>
    </source>
</evidence>
<feature type="transmembrane region" description="Helical" evidence="8">
    <location>
        <begin position="132"/>
        <end position="155"/>
    </location>
</feature>
<dbReference type="Proteomes" id="UP000228996">
    <property type="component" value="Unassembled WGS sequence"/>
</dbReference>
<protein>
    <recommendedName>
        <fullName evidence="11">AI-2E family transporter</fullName>
    </recommendedName>
</protein>
<feature type="transmembrane region" description="Helical" evidence="8">
    <location>
        <begin position="301"/>
        <end position="322"/>
    </location>
</feature>
<evidence type="ECO:0000256" key="7">
    <source>
        <dbReference type="ARBA" id="ARBA00023136"/>
    </source>
</evidence>
<dbReference type="PANTHER" id="PTHR21716:SF53">
    <property type="entry name" value="PERMEASE PERM-RELATED"/>
    <property type="match status" value="1"/>
</dbReference>
<name>A0A2M6XE93_9BACT</name>
<sequence>MTQKIEISYRTIVFTVFFLLGLVLLYEIRQIIVALFVSVILISALNPVVNKLERYRIPRLLAILLIYLLIIGSVGVALAMIIPSLIDQTELFISRMIPYVKDVGLLGISLDSNIITNQISQLGSVPANLLKFVINLFSNLFGIFALIIITFYLLVERKNLNKYLLILFGEGQEKKAEEFVDKVEKRLGDWVRGEFILMSTIGLMTFIGLTLLGVEVALPLAILSGLLEIVPNIGPIISAVPAMLVGLTVSPVMTLAIAALYLLVQQSENSFITPKVMQKTVGVNPLITILALTIGGKIGGIMGAVLAIPFLLVVQVISVELFSSKRFQNL</sequence>
<proteinExistence type="inferred from homology"/>
<feature type="transmembrane region" description="Helical" evidence="8">
    <location>
        <begin position="242"/>
        <end position="264"/>
    </location>
</feature>
<dbReference type="Pfam" id="PF01594">
    <property type="entry name" value="AI-2E_transport"/>
    <property type="match status" value="1"/>
</dbReference>
<evidence type="ECO:0000256" key="4">
    <source>
        <dbReference type="ARBA" id="ARBA00022475"/>
    </source>
</evidence>
<evidence type="ECO:0000256" key="1">
    <source>
        <dbReference type="ARBA" id="ARBA00004651"/>
    </source>
</evidence>
<keyword evidence="5 8" id="KW-0812">Transmembrane</keyword>
<dbReference type="AlphaFoldDB" id="A0A2M6XE93"/>
<comment type="similarity">
    <text evidence="2">Belongs to the autoinducer-2 exporter (AI-2E) (TC 2.A.86) family.</text>
</comment>
<dbReference type="EMBL" id="PEYO01000002">
    <property type="protein sequence ID" value="PIU03972.1"/>
    <property type="molecule type" value="Genomic_DNA"/>
</dbReference>
<accession>A0A2M6XE93</accession>
<evidence type="ECO:0000256" key="6">
    <source>
        <dbReference type="ARBA" id="ARBA00022989"/>
    </source>
</evidence>
<evidence type="ECO:0000313" key="10">
    <source>
        <dbReference type="Proteomes" id="UP000228996"/>
    </source>
</evidence>
<feature type="transmembrane region" description="Helical" evidence="8">
    <location>
        <begin position="31"/>
        <end position="49"/>
    </location>
</feature>
<dbReference type="GO" id="GO:0055085">
    <property type="term" value="P:transmembrane transport"/>
    <property type="evidence" value="ECO:0007669"/>
    <property type="project" value="TreeGrafter"/>
</dbReference>
<feature type="transmembrane region" description="Helical" evidence="8">
    <location>
        <begin position="7"/>
        <end position="25"/>
    </location>
</feature>
<evidence type="ECO:0000256" key="3">
    <source>
        <dbReference type="ARBA" id="ARBA00022448"/>
    </source>
</evidence>
<keyword evidence="4" id="KW-1003">Cell membrane</keyword>
<feature type="transmembrane region" description="Helical" evidence="8">
    <location>
        <begin position="195"/>
        <end position="222"/>
    </location>
</feature>